<proteinExistence type="predicted"/>
<accession>A0A1E7FYP1</accession>
<evidence type="ECO:0000313" key="2">
    <source>
        <dbReference type="Proteomes" id="UP000095751"/>
    </source>
</evidence>
<gene>
    <name evidence="1" type="ORF">FRACYDRAFT_233430</name>
</gene>
<dbReference type="Proteomes" id="UP000095751">
    <property type="component" value="Unassembled WGS sequence"/>
</dbReference>
<dbReference type="EMBL" id="KV784353">
    <property type="protein sequence ID" value="OEU23258.1"/>
    <property type="molecule type" value="Genomic_DNA"/>
</dbReference>
<sequence>MSSSNITATAAAEACRLVSLADWFSSNFTLSSRSSSMRNDGEFAVGKLQSIQQTNELFAIAESKCIGYINAYNIAAGKTWNMDGAYTLAAILARTDNFTSIARLNLCNNDCYVAEAGSPGCLYGQALVPLIGQISQSHVCSVDWSGMDNAWNELQICAATAVFDSNDHYNDIQNQDENALVDGFQEQRDKSVKCAITACRYHPTKSESIQLTPPGGGRRGGVVIIVVSSLMMLFLLA</sequence>
<name>A0A1E7FYP1_9STRA</name>
<organism evidence="1 2">
    <name type="scientific">Fragilariopsis cylindrus CCMP1102</name>
    <dbReference type="NCBI Taxonomy" id="635003"/>
    <lineage>
        <taxon>Eukaryota</taxon>
        <taxon>Sar</taxon>
        <taxon>Stramenopiles</taxon>
        <taxon>Ochrophyta</taxon>
        <taxon>Bacillariophyta</taxon>
        <taxon>Bacillariophyceae</taxon>
        <taxon>Bacillariophycidae</taxon>
        <taxon>Bacillariales</taxon>
        <taxon>Bacillariaceae</taxon>
        <taxon>Fragilariopsis</taxon>
    </lineage>
</organism>
<dbReference type="InParanoid" id="A0A1E7FYP1"/>
<keyword evidence="2" id="KW-1185">Reference proteome</keyword>
<reference evidence="1 2" key="1">
    <citation type="submission" date="2016-09" db="EMBL/GenBank/DDBJ databases">
        <title>Extensive genetic diversity and differential bi-allelic expression allows diatom success in the polar Southern Ocean.</title>
        <authorList>
            <consortium name="DOE Joint Genome Institute"/>
            <person name="Mock T."/>
            <person name="Otillar R.P."/>
            <person name="Strauss J."/>
            <person name="Dupont C."/>
            <person name="Frickenhaus S."/>
            <person name="Maumus F."/>
            <person name="Mcmullan M."/>
            <person name="Sanges R."/>
            <person name="Schmutz J."/>
            <person name="Toseland A."/>
            <person name="Valas R."/>
            <person name="Veluchamy A."/>
            <person name="Ward B.J."/>
            <person name="Allen A."/>
            <person name="Barry K."/>
            <person name="Falciatore A."/>
            <person name="Ferrante M."/>
            <person name="Fortunato A.E."/>
            <person name="Gloeckner G."/>
            <person name="Gruber A."/>
            <person name="Hipkin R."/>
            <person name="Janech M."/>
            <person name="Kroth P."/>
            <person name="Leese F."/>
            <person name="Lindquist E."/>
            <person name="Lyon B.R."/>
            <person name="Martin J."/>
            <person name="Mayer C."/>
            <person name="Parker M."/>
            <person name="Quesneville H."/>
            <person name="Raymond J."/>
            <person name="Uhlig C."/>
            <person name="Valentin K.U."/>
            <person name="Worden A.Z."/>
            <person name="Armbrust E.V."/>
            <person name="Bowler C."/>
            <person name="Green B."/>
            <person name="Moulton V."/>
            <person name="Van Oosterhout C."/>
            <person name="Grigoriev I."/>
        </authorList>
    </citation>
    <scope>NUCLEOTIDE SEQUENCE [LARGE SCALE GENOMIC DNA]</scope>
    <source>
        <strain evidence="1 2">CCMP1102</strain>
    </source>
</reference>
<evidence type="ECO:0000313" key="1">
    <source>
        <dbReference type="EMBL" id="OEU23258.1"/>
    </source>
</evidence>
<protein>
    <submittedName>
        <fullName evidence="1">Uncharacterized protein</fullName>
    </submittedName>
</protein>
<dbReference type="KEGG" id="fcy:FRACYDRAFT_233430"/>
<dbReference type="AlphaFoldDB" id="A0A1E7FYP1"/>